<proteinExistence type="predicted"/>
<reference evidence="3" key="1">
    <citation type="submission" date="2020-11" db="EMBL/GenBank/DDBJ databases">
        <authorList>
            <consortium name="DOE Joint Genome Institute"/>
            <person name="Ahrendt S."/>
            <person name="Riley R."/>
            <person name="Andreopoulos W."/>
            <person name="Labutti K."/>
            <person name="Pangilinan J."/>
            <person name="Ruiz-Duenas F.J."/>
            <person name="Barrasa J.M."/>
            <person name="Sanchez-Garcia M."/>
            <person name="Camarero S."/>
            <person name="Miyauchi S."/>
            <person name="Serrano A."/>
            <person name="Linde D."/>
            <person name="Babiker R."/>
            <person name="Drula E."/>
            <person name="Ayuso-Fernandez I."/>
            <person name="Pacheco R."/>
            <person name="Padilla G."/>
            <person name="Ferreira P."/>
            <person name="Barriuso J."/>
            <person name="Kellner H."/>
            <person name="Castanera R."/>
            <person name="Alfaro M."/>
            <person name="Ramirez L."/>
            <person name="Pisabarro A.G."/>
            <person name="Kuo A."/>
            <person name="Tritt A."/>
            <person name="Lipzen A."/>
            <person name="He G."/>
            <person name="Yan M."/>
            <person name="Ng V."/>
            <person name="Cullen D."/>
            <person name="Martin F."/>
            <person name="Rosso M.-N."/>
            <person name="Henrissat B."/>
            <person name="Hibbett D."/>
            <person name="Martinez A.T."/>
            <person name="Grigoriev I.V."/>
        </authorList>
    </citation>
    <scope>NUCLEOTIDE SEQUENCE</scope>
    <source>
        <strain evidence="3">CBS 506.95</strain>
    </source>
</reference>
<evidence type="ECO:0000313" key="3">
    <source>
        <dbReference type="EMBL" id="KAF9532875.1"/>
    </source>
</evidence>
<comment type="caution">
    <text evidence="3">The sequence shown here is derived from an EMBL/GenBank/DDBJ whole genome shotgun (WGS) entry which is preliminary data.</text>
</comment>
<protein>
    <submittedName>
        <fullName evidence="3">Uncharacterized protein</fullName>
    </submittedName>
</protein>
<dbReference type="EMBL" id="MU157830">
    <property type="protein sequence ID" value="KAF9532875.1"/>
    <property type="molecule type" value="Genomic_DNA"/>
</dbReference>
<evidence type="ECO:0000256" key="2">
    <source>
        <dbReference type="SAM" id="SignalP"/>
    </source>
</evidence>
<organism evidence="3 4">
    <name type="scientific">Crepidotus variabilis</name>
    <dbReference type="NCBI Taxonomy" id="179855"/>
    <lineage>
        <taxon>Eukaryota</taxon>
        <taxon>Fungi</taxon>
        <taxon>Dikarya</taxon>
        <taxon>Basidiomycota</taxon>
        <taxon>Agaricomycotina</taxon>
        <taxon>Agaricomycetes</taxon>
        <taxon>Agaricomycetidae</taxon>
        <taxon>Agaricales</taxon>
        <taxon>Agaricineae</taxon>
        <taxon>Crepidotaceae</taxon>
        <taxon>Crepidotus</taxon>
    </lineage>
</organism>
<accession>A0A9P6EP95</accession>
<feature type="compositionally biased region" description="Low complexity" evidence="1">
    <location>
        <begin position="154"/>
        <end position="192"/>
    </location>
</feature>
<dbReference type="Proteomes" id="UP000807306">
    <property type="component" value="Unassembled WGS sequence"/>
</dbReference>
<feature type="chain" id="PRO_5040429698" evidence="2">
    <location>
        <begin position="30"/>
        <end position="222"/>
    </location>
</feature>
<evidence type="ECO:0000256" key="1">
    <source>
        <dbReference type="SAM" id="MobiDB-lite"/>
    </source>
</evidence>
<gene>
    <name evidence="3" type="ORF">CPB83DRAFT_806489</name>
</gene>
<name>A0A9P6EP95_9AGAR</name>
<evidence type="ECO:0000313" key="4">
    <source>
        <dbReference type="Proteomes" id="UP000807306"/>
    </source>
</evidence>
<dbReference type="OrthoDB" id="4991875at2759"/>
<keyword evidence="4" id="KW-1185">Reference proteome</keyword>
<feature type="region of interest" description="Disordered" evidence="1">
    <location>
        <begin position="154"/>
        <end position="195"/>
    </location>
</feature>
<keyword evidence="2" id="KW-0732">Signal</keyword>
<dbReference type="AlphaFoldDB" id="A0A9P6EP95"/>
<feature type="signal peptide" evidence="2">
    <location>
        <begin position="1"/>
        <end position="29"/>
    </location>
</feature>
<sequence length="222" mass="22790">MIFSRQNGIYVFLWLNAFLMISQFSPVYGQSTTGLFIPGFDPQPVSADIIGIGSDGHTTWAIHQGQRTPGDTSSYEDFGTATLVQGPSDAYLTYVNSAAKVTLAESCTVSDSTLAICAVFGQGLSGTQTEVYTPIPVQIGLTLTGSVTILPVTTTAPGSTSASTSGSISGRSTGSSIPASTSVSSTSQQTATLPSATNQATNNAISKVLGSSIIFVVVVSLL</sequence>